<feature type="compositionally biased region" description="Low complexity" evidence="10">
    <location>
        <begin position="32"/>
        <end position="56"/>
    </location>
</feature>
<gene>
    <name evidence="11" type="ORF">ZIOFF_038708</name>
</gene>
<comment type="caution">
    <text evidence="11">The sequence shown here is derived from an EMBL/GenBank/DDBJ whole genome shotgun (WGS) entry which is preliminary data.</text>
</comment>
<keyword evidence="12" id="KW-1185">Reference proteome</keyword>
<evidence type="ECO:0000256" key="2">
    <source>
        <dbReference type="ARBA" id="ARBA00007251"/>
    </source>
</evidence>
<protein>
    <recommendedName>
        <fullName evidence="6">Translation initiation factor eIF2B subunit delta</fullName>
    </recommendedName>
    <alternativeName>
        <fullName evidence="7">eIF2B GDP-GTP exchange factor subunit delta</fullName>
    </alternativeName>
</protein>
<feature type="compositionally biased region" description="Basic and acidic residues" evidence="10">
    <location>
        <begin position="294"/>
        <end position="318"/>
    </location>
</feature>
<dbReference type="AlphaFoldDB" id="A0A8J5L345"/>
<evidence type="ECO:0000313" key="11">
    <source>
        <dbReference type="EMBL" id="KAG6498955.1"/>
    </source>
</evidence>
<evidence type="ECO:0000256" key="10">
    <source>
        <dbReference type="SAM" id="MobiDB-lite"/>
    </source>
</evidence>
<proteinExistence type="inferred from homology"/>
<dbReference type="Gene3D" id="3.40.50.10470">
    <property type="entry name" value="Translation initiation factor eif-2b, domain 2"/>
    <property type="match status" value="1"/>
</dbReference>
<dbReference type="GO" id="GO:0003743">
    <property type="term" value="F:translation initiation factor activity"/>
    <property type="evidence" value="ECO:0007669"/>
    <property type="project" value="UniProtKB-KW"/>
</dbReference>
<feature type="region of interest" description="Disordered" evidence="10">
    <location>
        <begin position="270"/>
        <end position="318"/>
    </location>
</feature>
<evidence type="ECO:0000256" key="4">
    <source>
        <dbReference type="ARBA" id="ARBA00022540"/>
    </source>
</evidence>
<comment type="similarity">
    <text evidence="2 9">Belongs to the eIF-2B alpha/beta/delta subunits family.</text>
</comment>
<sequence length="729" mass="79210">MDPRRPSRTVSDPKVRQVGFVTPAATTPPPRSVSDALVSSSSAAAASSPPTGTSLSPVMIPPPRHGASDGLPARGTVPLAVPNSGSLLRRDNLQILVGAHDHNETEVVLGTPPMTSPSSRIHDGVSEFSDNASMSPWYGRSDPDKLASSLAGRNSELMMSKSVGAGGGSGGGHTPKSPLTTASVVKTLPGISGTSIFISNNLHLSEKQGGALGIQNDLAEAPMPLKEKTTKAERRALQEAQRAAKAAAKEAGEALIHFLEFYRGGVPANTQQAKSVKPSQKKDAPQVTAPSVSSEKKIVDRPIEKDRKKDVPPPRMQFDDKNKVEKVKRRAMVNQFETKNRVELFRHLPQYIHGTQLPDLEAKFFQLDAVHPSVYKELLPSSPPSHTTPLVSCLYVDAPCRCKDSNIRIPSLIWLCTCPQVGLHYLSGKISGGNARCIAMLLAFKEAINDYSTPPEKAFGRDLTTKISSYISFLIECRPLSISMGNAIKFLKHRIAKLPLAMSESDAKSSLQSDIDRFINEKIEIADKVIVRHAVAKIRDGDVLLTYGLSSVVEMILVYAHELGKDFRVVIVDSRPKLEGQVLLRRLIAKGLNCTYTHINAISYIMHEVKRVFLGAASVLSNGTVYSRVGTACVAMVAKAFNVPVLVCCEAYKFHERVQLDSICFNELGDPDVFLKVPGHVASNYLEGCVDNDNLQLLNLNYDATPSDYVSMIITDYGMVSFTLMLFYG</sequence>
<feature type="compositionally biased region" description="Basic and acidic residues" evidence="10">
    <location>
        <begin position="1"/>
        <end position="15"/>
    </location>
</feature>
<dbReference type="InterPro" id="IPR042529">
    <property type="entry name" value="IF_2B-like_C"/>
</dbReference>
<comment type="subcellular location">
    <subcellularLocation>
        <location evidence="1">Cytoplasm</location>
        <location evidence="1">Cytosol</location>
    </subcellularLocation>
</comment>
<dbReference type="PANTHER" id="PTHR10233:SF14">
    <property type="entry name" value="TRANSLATION INITIATION FACTOR EIF-2B SUBUNIT DELTA"/>
    <property type="match status" value="1"/>
</dbReference>
<accession>A0A8J5L345</accession>
<dbReference type="GO" id="GO:0005829">
    <property type="term" value="C:cytosol"/>
    <property type="evidence" value="ECO:0007669"/>
    <property type="project" value="UniProtKB-SubCell"/>
</dbReference>
<dbReference type="Pfam" id="PF01008">
    <property type="entry name" value="IF-2B"/>
    <property type="match status" value="1"/>
</dbReference>
<dbReference type="Proteomes" id="UP000734854">
    <property type="component" value="Unassembled WGS sequence"/>
</dbReference>
<evidence type="ECO:0000256" key="9">
    <source>
        <dbReference type="RuleBase" id="RU003814"/>
    </source>
</evidence>
<reference evidence="11 12" key="1">
    <citation type="submission" date="2020-08" db="EMBL/GenBank/DDBJ databases">
        <title>Plant Genome Project.</title>
        <authorList>
            <person name="Zhang R.-G."/>
        </authorList>
    </citation>
    <scope>NUCLEOTIDE SEQUENCE [LARGE SCALE GENOMIC DNA]</scope>
    <source>
        <tissue evidence="11">Rhizome</tissue>
    </source>
</reference>
<dbReference type="EMBL" id="JACMSC010000011">
    <property type="protein sequence ID" value="KAG6498955.1"/>
    <property type="molecule type" value="Genomic_DNA"/>
</dbReference>
<feature type="region of interest" description="Disordered" evidence="10">
    <location>
        <begin position="1"/>
        <end position="70"/>
    </location>
</feature>
<dbReference type="PANTHER" id="PTHR10233">
    <property type="entry name" value="TRANSLATION INITIATION FACTOR EIF-2B"/>
    <property type="match status" value="1"/>
</dbReference>
<evidence type="ECO:0000256" key="6">
    <source>
        <dbReference type="ARBA" id="ARBA00044147"/>
    </source>
</evidence>
<keyword evidence="5" id="KW-0648">Protein biosynthesis</keyword>
<comment type="subunit">
    <text evidence="8">Component of the translation initiation factor 2B (eIF2B) complex which is a heterodecamer of two sets of five different subunits: alpha, beta, gamma, delta and epsilon. Subunits alpha, beta and delta comprise a regulatory subcomplex and subunits epsilon and gamma comprise a catalytic subcomplex. Within the complex, the hexameric regulatory complex resides at the center, with the two heterodimeric catalytic subcomplexes bound on opposite sides.</text>
</comment>
<dbReference type="InterPro" id="IPR000649">
    <property type="entry name" value="IF-2B-related"/>
</dbReference>
<evidence type="ECO:0000256" key="1">
    <source>
        <dbReference type="ARBA" id="ARBA00004514"/>
    </source>
</evidence>
<name>A0A8J5L345_ZINOF</name>
<organism evidence="11 12">
    <name type="scientific">Zingiber officinale</name>
    <name type="common">Ginger</name>
    <name type="synonym">Amomum zingiber</name>
    <dbReference type="NCBI Taxonomy" id="94328"/>
    <lineage>
        <taxon>Eukaryota</taxon>
        <taxon>Viridiplantae</taxon>
        <taxon>Streptophyta</taxon>
        <taxon>Embryophyta</taxon>
        <taxon>Tracheophyta</taxon>
        <taxon>Spermatophyta</taxon>
        <taxon>Magnoliopsida</taxon>
        <taxon>Liliopsida</taxon>
        <taxon>Zingiberales</taxon>
        <taxon>Zingiberaceae</taxon>
        <taxon>Zingiber</taxon>
    </lineage>
</organism>
<dbReference type="InterPro" id="IPR037171">
    <property type="entry name" value="NagB/RpiA_transferase-like"/>
</dbReference>
<evidence type="ECO:0000256" key="7">
    <source>
        <dbReference type="ARBA" id="ARBA00044356"/>
    </source>
</evidence>
<evidence type="ECO:0000256" key="8">
    <source>
        <dbReference type="ARBA" id="ARBA00046432"/>
    </source>
</evidence>
<keyword evidence="4" id="KW-0396">Initiation factor</keyword>
<evidence type="ECO:0000313" key="12">
    <source>
        <dbReference type="Proteomes" id="UP000734854"/>
    </source>
</evidence>
<keyword evidence="3" id="KW-0963">Cytoplasm</keyword>
<evidence type="ECO:0000256" key="5">
    <source>
        <dbReference type="ARBA" id="ARBA00022917"/>
    </source>
</evidence>
<evidence type="ECO:0000256" key="3">
    <source>
        <dbReference type="ARBA" id="ARBA00022490"/>
    </source>
</evidence>
<dbReference type="SUPFAM" id="SSF100950">
    <property type="entry name" value="NagB/RpiA/CoA transferase-like"/>
    <property type="match status" value="1"/>
</dbReference>